<accession>A0A5Q0LZH8</accession>
<feature type="domain" description="Pirin N-terminal" evidence="4">
    <location>
        <begin position="84"/>
        <end position="162"/>
    </location>
</feature>
<dbReference type="SUPFAM" id="SSF51182">
    <property type="entry name" value="RmlC-like cupins"/>
    <property type="match status" value="1"/>
</dbReference>
<evidence type="ECO:0000313" key="7">
    <source>
        <dbReference type="Proteomes" id="UP000326780"/>
    </source>
</evidence>
<evidence type="ECO:0000256" key="2">
    <source>
        <dbReference type="RuleBase" id="RU003457"/>
    </source>
</evidence>
<feature type="compositionally biased region" description="Pro residues" evidence="3">
    <location>
        <begin position="1"/>
        <end position="10"/>
    </location>
</feature>
<dbReference type="AlphaFoldDB" id="A0A5Q0LZH8"/>
<organism evidence="6 7">
    <name type="scientific">Variovorax paradoxus</name>
    <dbReference type="NCBI Taxonomy" id="34073"/>
    <lineage>
        <taxon>Bacteria</taxon>
        <taxon>Pseudomonadati</taxon>
        <taxon>Pseudomonadota</taxon>
        <taxon>Betaproteobacteria</taxon>
        <taxon>Burkholderiales</taxon>
        <taxon>Comamonadaceae</taxon>
        <taxon>Variovorax</taxon>
    </lineage>
</organism>
<feature type="compositionally biased region" description="Low complexity" evidence="3">
    <location>
        <begin position="11"/>
        <end position="27"/>
    </location>
</feature>
<dbReference type="Gene3D" id="2.60.120.10">
    <property type="entry name" value="Jelly Rolls"/>
    <property type="match status" value="2"/>
</dbReference>
<evidence type="ECO:0000256" key="1">
    <source>
        <dbReference type="ARBA" id="ARBA00008416"/>
    </source>
</evidence>
<evidence type="ECO:0000259" key="4">
    <source>
        <dbReference type="Pfam" id="PF02678"/>
    </source>
</evidence>
<feature type="domain" description="Pirin C-terminal" evidence="5">
    <location>
        <begin position="237"/>
        <end position="341"/>
    </location>
</feature>
<dbReference type="Proteomes" id="UP000326780">
    <property type="component" value="Chromosome"/>
</dbReference>
<dbReference type="InterPro" id="IPR011051">
    <property type="entry name" value="RmlC_Cupin_sf"/>
</dbReference>
<evidence type="ECO:0000259" key="5">
    <source>
        <dbReference type="Pfam" id="PF05726"/>
    </source>
</evidence>
<dbReference type="Pfam" id="PF05726">
    <property type="entry name" value="Pirin_C"/>
    <property type="match status" value="1"/>
</dbReference>
<comment type="similarity">
    <text evidence="1 2">Belongs to the pirin family.</text>
</comment>
<sequence length="372" mass="40105">MAAVPTPPRSPDMSDSNESSSKSSPSPIVQVQPLGFPWQTLDPFLFCVYHDDAYPKANGRMGPEASLAGRQIGQDFSRKDGWSMYHGETVPGFPSHPHRGFETVTIVRKGLVDHSDSLGATARFGGGDVQWLTAGKGIVHSEMFPLLDATAPNPLELFQIWLNLPAKNKMVDPHFTMFWSEAIPRFASDDAQGGRTEVAVIAGRFSGDSALAQAAIDPLAPPPDSWAAQAGADLAIWTLRMTPGARWTLPPATGEGTRRMLYFFKGATAQVAGRRVDGPAAIELRADAAVELCNGPEGDGEFLLMQGRPIGEPVAQYGPFVMNTQAEISQTMADYRRTQFGGWPWADPAPVHGAEAARFARHPDGREEVPGA</sequence>
<dbReference type="InterPro" id="IPR008778">
    <property type="entry name" value="Pirin_C_dom"/>
</dbReference>
<dbReference type="InterPro" id="IPR012093">
    <property type="entry name" value="Pirin"/>
</dbReference>
<protein>
    <submittedName>
        <fullName evidence="6">Pirin family protein</fullName>
    </submittedName>
</protein>
<evidence type="ECO:0000256" key="3">
    <source>
        <dbReference type="SAM" id="MobiDB-lite"/>
    </source>
</evidence>
<name>A0A5Q0LZH8_VARPD</name>
<reference evidence="6 7" key="1">
    <citation type="submission" date="2019-10" db="EMBL/GenBank/DDBJ databases">
        <title>Complete genome sequence of Variovorax paradoxus 5C-2.</title>
        <authorList>
            <person name="Gogoleva N.E."/>
            <person name="Balkin A.S."/>
        </authorList>
    </citation>
    <scope>NUCLEOTIDE SEQUENCE [LARGE SCALE GENOMIC DNA]</scope>
    <source>
        <strain evidence="6 7">5C-2</strain>
    </source>
</reference>
<evidence type="ECO:0000313" key="6">
    <source>
        <dbReference type="EMBL" id="QFZ82606.1"/>
    </source>
</evidence>
<dbReference type="InterPro" id="IPR014710">
    <property type="entry name" value="RmlC-like_jellyroll"/>
</dbReference>
<gene>
    <name evidence="6" type="ORF">GFK26_07460</name>
</gene>
<dbReference type="CDD" id="cd02909">
    <property type="entry name" value="cupin_pirin_N"/>
    <property type="match status" value="1"/>
</dbReference>
<feature type="region of interest" description="Disordered" evidence="3">
    <location>
        <begin position="1"/>
        <end position="28"/>
    </location>
</feature>
<dbReference type="EMBL" id="CP045644">
    <property type="protein sequence ID" value="QFZ82606.1"/>
    <property type="molecule type" value="Genomic_DNA"/>
</dbReference>
<proteinExistence type="inferred from homology"/>
<dbReference type="Pfam" id="PF02678">
    <property type="entry name" value="Pirin"/>
    <property type="match status" value="1"/>
</dbReference>
<dbReference type="InterPro" id="IPR003829">
    <property type="entry name" value="Pirin_N_dom"/>
</dbReference>
<dbReference type="PANTHER" id="PTHR13903:SF8">
    <property type="entry name" value="PIRIN"/>
    <property type="match status" value="1"/>
</dbReference>
<dbReference type="PANTHER" id="PTHR13903">
    <property type="entry name" value="PIRIN-RELATED"/>
    <property type="match status" value="1"/>
</dbReference>